<dbReference type="InterPro" id="IPR011766">
    <property type="entry name" value="TPP_enzyme_TPP-bd"/>
</dbReference>
<protein>
    <recommendedName>
        <fullName evidence="6">Thiamine pyrophosphate enzyme TPP-binding domain-containing protein</fullName>
    </recommendedName>
</protein>
<comment type="caution">
    <text evidence="7">The sequence shown here is derived from an EMBL/GenBank/DDBJ whole genome shotgun (WGS) entry which is preliminary data.</text>
</comment>
<sequence length="224" mass="24343">MSIVNKVREEDRTKGKALIDEVRDNKPINPHFVAAELFDFLDKDATVILDSFCMAGFATDKIKASFAGQILDGATWSGVGHGVGIAMGAQLARPGKQVVDLLGDGGMGIAGWDIETAARYNIPACYLLLNNSSWMGDAAQKGILPEDVKNCDWGILPDIRYDKIFAEMGCHGELVTEPQHLRPALERAFNSGKTSVINVIPDNTVVAPQLAGRMEYYKKLFAGE</sequence>
<comment type="cofactor">
    <cofactor evidence="1">
        <name>Mg(2+)</name>
        <dbReference type="ChEBI" id="CHEBI:18420"/>
    </cofactor>
</comment>
<dbReference type="PANTHER" id="PTHR18968:SF166">
    <property type="entry name" value="2-HYDROXYACYL-COA LYASE 2"/>
    <property type="match status" value="1"/>
</dbReference>
<dbReference type="GO" id="GO:0003984">
    <property type="term" value="F:acetolactate synthase activity"/>
    <property type="evidence" value="ECO:0007669"/>
    <property type="project" value="TreeGrafter"/>
</dbReference>
<dbReference type="EMBL" id="BART01004972">
    <property type="protein sequence ID" value="GAG59292.1"/>
    <property type="molecule type" value="Genomic_DNA"/>
</dbReference>
<comment type="similarity">
    <text evidence="3">Belongs to the TPP enzyme family.</text>
</comment>
<organism evidence="7">
    <name type="scientific">marine sediment metagenome</name>
    <dbReference type="NCBI Taxonomy" id="412755"/>
    <lineage>
        <taxon>unclassified sequences</taxon>
        <taxon>metagenomes</taxon>
        <taxon>ecological metagenomes</taxon>
    </lineage>
</organism>
<dbReference type="Gene3D" id="3.40.50.970">
    <property type="match status" value="1"/>
</dbReference>
<dbReference type="AlphaFoldDB" id="X0ZMH3"/>
<name>X0ZMH3_9ZZZZ</name>
<dbReference type="GO" id="GO:0030976">
    <property type="term" value="F:thiamine pyrophosphate binding"/>
    <property type="evidence" value="ECO:0007669"/>
    <property type="project" value="InterPro"/>
</dbReference>
<evidence type="ECO:0000313" key="7">
    <source>
        <dbReference type="EMBL" id="GAG59292.1"/>
    </source>
</evidence>
<reference evidence="7" key="1">
    <citation type="journal article" date="2014" name="Front. Microbiol.">
        <title>High frequency of phylogenetically diverse reductive dehalogenase-homologous genes in deep subseafloor sedimentary metagenomes.</title>
        <authorList>
            <person name="Kawai M."/>
            <person name="Futagami T."/>
            <person name="Toyoda A."/>
            <person name="Takaki Y."/>
            <person name="Nishi S."/>
            <person name="Hori S."/>
            <person name="Arai W."/>
            <person name="Tsubouchi T."/>
            <person name="Morono Y."/>
            <person name="Uchiyama I."/>
            <person name="Ito T."/>
            <person name="Fujiyama A."/>
            <person name="Inagaki F."/>
            <person name="Takami H."/>
        </authorList>
    </citation>
    <scope>NUCLEOTIDE SEQUENCE</scope>
    <source>
        <strain evidence="7">Expedition CK06-06</strain>
    </source>
</reference>
<feature type="domain" description="Thiamine pyrophosphate enzyme TPP-binding" evidence="6">
    <location>
        <begin position="63"/>
        <end position="199"/>
    </location>
</feature>
<keyword evidence="5" id="KW-0786">Thiamine pyrophosphate</keyword>
<gene>
    <name evidence="7" type="ORF">S01H4_11961</name>
</gene>
<evidence type="ECO:0000256" key="2">
    <source>
        <dbReference type="ARBA" id="ARBA00001964"/>
    </source>
</evidence>
<dbReference type="PANTHER" id="PTHR18968">
    <property type="entry name" value="THIAMINE PYROPHOSPHATE ENZYMES"/>
    <property type="match status" value="1"/>
</dbReference>
<evidence type="ECO:0000256" key="5">
    <source>
        <dbReference type="ARBA" id="ARBA00023052"/>
    </source>
</evidence>
<comment type="cofactor">
    <cofactor evidence="2">
        <name>thiamine diphosphate</name>
        <dbReference type="ChEBI" id="CHEBI:58937"/>
    </cofactor>
</comment>
<dbReference type="GO" id="GO:0005948">
    <property type="term" value="C:acetolactate synthase complex"/>
    <property type="evidence" value="ECO:0007669"/>
    <property type="project" value="TreeGrafter"/>
</dbReference>
<dbReference type="Pfam" id="PF02775">
    <property type="entry name" value="TPP_enzyme_C"/>
    <property type="match status" value="1"/>
</dbReference>
<evidence type="ECO:0000256" key="4">
    <source>
        <dbReference type="ARBA" id="ARBA00022723"/>
    </source>
</evidence>
<dbReference type="GO" id="GO:0050660">
    <property type="term" value="F:flavin adenine dinucleotide binding"/>
    <property type="evidence" value="ECO:0007669"/>
    <property type="project" value="TreeGrafter"/>
</dbReference>
<proteinExistence type="inferred from homology"/>
<dbReference type="SUPFAM" id="SSF52518">
    <property type="entry name" value="Thiamin diphosphate-binding fold (THDP-binding)"/>
    <property type="match status" value="1"/>
</dbReference>
<dbReference type="GO" id="GO:0009099">
    <property type="term" value="P:L-valine biosynthetic process"/>
    <property type="evidence" value="ECO:0007669"/>
    <property type="project" value="TreeGrafter"/>
</dbReference>
<dbReference type="InterPro" id="IPR045229">
    <property type="entry name" value="TPP_enz"/>
</dbReference>
<evidence type="ECO:0000256" key="1">
    <source>
        <dbReference type="ARBA" id="ARBA00001946"/>
    </source>
</evidence>
<dbReference type="InterPro" id="IPR000399">
    <property type="entry name" value="TPP-bd_CS"/>
</dbReference>
<evidence type="ECO:0000259" key="6">
    <source>
        <dbReference type="Pfam" id="PF02775"/>
    </source>
</evidence>
<dbReference type="GO" id="GO:0009097">
    <property type="term" value="P:isoleucine biosynthetic process"/>
    <property type="evidence" value="ECO:0007669"/>
    <property type="project" value="TreeGrafter"/>
</dbReference>
<dbReference type="InterPro" id="IPR029061">
    <property type="entry name" value="THDP-binding"/>
</dbReference>
<keyword evidence="4" id="KW-0479">Metal-binding</keyword>
<evidence type="ECO:0000256" key="3">
    <source>
        <dbReference type="ARBA" id="ARBA00007812"/>
    </source>
</evidence>
<dbReference type="PROSITE" id="PS00187">
    <property type="entry name" value="TPP_ENZYMES"/>
    <property type="match status" value="1"/>
</dbReference>
<dbReference type="GO" id="GO:0000287">
    <property type="term" value="F:magnesium ion binding"/>
    <property type="evidence" value="ECO:0007669"/>
    <property type="project" value="InterPro"/>
</dbReference>
<accession>X0ZMH3</accession>